<keyword evidence="1 8" id="KW-0436">Ligase</keyword>
<accession>K1ST15</accession>
<evidence type="ECO:0000256" key="6">
    <source>
        <dbReference type="ARBA" id="ARBA00047359"/>
    </source>
</evidence>
<dbReference type="GO" id="GO:0006541">
    <property type="term" value="P:glutamine metabolic process"/>
    <property type="evidence" value="ECO:0007669"/>
    <property type="project" value="TreeGrafter"/>
</dbReference>
<dbReference type="GO" id="GO:0046872">
    <property type="term" value="F:metal ion binding"/>
    <property type="evidence" value="ECO:0007669"/>
    <property type="project" value="UniProtKB-KW"/>
</dbReference>
<dbReference type="InterPro" id="IPR011761">
    <property type="entry name" value="ATP-grasp"/>
</dbReference>
<dbReference type="Gene3D" id="3.30.1490.20">
    <property type="entry name" value="ATP-grasp fold, A domain"/>
    <property type="match status" value="1"/>
</dbReference>
<name>K1ST15_9ZZZZ</name>
<proteinExistence type="predicted"/>
<dbReference type="PANTHER" id="PTHR11405">
    <property type="entry name" value="CARBAMOYLTRANSFERASE FAMILY MEMBER"/>
    <property type="match status" value="1"/>
</dbReference>
<sequence length="170" mass="18873">PIRIGQGIEFDYCSVHCVWSLKEEGYEAVICNNNPETVSTDFDTGDRLYFDPLTKEDVESIIETEQPYGVVVQFGGQTAIKLTRHLADMGVNILGTSADSIDAAEDRERFDELLEKCGIPRPSGYTVMTTEEAVEAADKLGYPVLLRPSYVLGGQNMIIAHSEKDVVEYM</sequence>
<evidence type="ECO:0000256" key="4">
    <source>
        <dbReference type="ARBA" id="ARBA00022741"/>
    </source>
</evidence>
<keyword evidence="5" id="KW-0067">ATP-binding</keyword>
<keyword evidence="3" id="KW-0677">Repeat</keyword>
<comment type="catalytic activity">
    <reaction evidence="6">
        <text>hydrogencarbonate + NH4(+) + 2 ATP = carbamoyl phosphate + 2 ADP + phosphate + 2 H(+)</text>
        <dbReference type="Rhea" id="RHEA:18029"/>
        <dbReference type="ChEBI" id="CHEBI:15378"/>
        <dbReference type="ChEBI" id="CHEBI:17544"/>
        <dbReference type="ChEBI" id="CHEBI:28938"/>
        <dbReference type="ChEBI" id="CHEBI:30616"/>
        <dbReference type="ChEBI" id="CHEBI:43474"/>
        <dbReference type="ChEBI" id="CHEBI:58228"/>
        <dbReference type="ChEBI" id="CHEBI:456216"/>
        <dbReference type="EC" id="6.3.4.16"/>
    </reaction>
</comment>
<feature type="domain" description="ATP-grasp" evidence="7">
    <location>
        <begin position="111"/>
        <end position="164"/>
    </location>
</feature>
<organism evidence="8">
    <name type="scientific">human gut metagenome</name>
    <dbReference type="NCBI Taxonomy" id="408170"/>
    <lineage>
        <taxon>unclassified sequences</taxon>
        <taxon>metagenomes</taxon>
        <taxon>organismal metagenomes</taxon>
    </lineage>
</organism>
<evidence type="ECO:0000256" key="2">
    <source>
        <dbReference type="ARBA" id="ARBA00022723"/>
    </source>
</evidence>
<dbReference type="EMBL" id="AJWY01012269">
    <property type="protein sequence ID" value="EKC50401.1"/>
    <property type="molecule type" value="Genomic_DNA"/>
</dbReference>
<dbReference type="GO" id="GO:0005524">
    <property type="term" value="F:ATP binding"/>
    <property type="evidence" value="ECO:0007669"/>
    <property type="project" value="UniProtKB-KW"/>
</dbReference>
<comment type="caution">
    <text evidence="8">The sequence shown here is derived from an EMBL/GenBank/DDBJ whole genome shotgun (WGS) entry which is preliminary data.</text>
</comment>
<keyword evidence="4" id="KW-0547">Nucleotide-binding</keyword>
<evidence type="ECO:0000256" key="5">
    <source>
        <dbReference type="ARBA" id="ARBA00022840"/>
    </source>
</evidence>
<dbReference type="GO" id="GO:0004847">
    <property type="term" value="F:urea carboxylase activity"/>
    <property type="evidence" value="ECO:0007669"/>
    <property type="project" value="UniProtKB-EC"/>
</dbReference>
<evidence type="ECO:0000256" key="1">
    <source>
        <dbReference type="ARBA" id="ARBA00022598"/>
    </source>
</evidence>
<dbReference type="InterPro" id="IPR058047">
    <property type="entry name" value="CPSase_preATP-grasp"/>
</dbReference>
<feature type="non-terminal residue" evidence="8">
    <location>
        <position position="170"/>
    </location>
</feature>
<dbReference type="GO" id="GO:0004088">
    <property type="term" value="F:carbamoyl-phosphate synthase (glutamine-hydrolyzing) activity"/>
    <property type="evidence" value="ECO:0007669"/>
    <property type="project" value="TreeGrafter"/>
</dbReference>
<dbReference type="SUPFAM" id="SSF56059">
    <property type="entry name" value="Glutathione synthetase ATP-binding domain-like"/>
    <property type="match status" value="1"/>
</dbReference>
<dbReference type="InterPro" id="IPR013815">
    <property type="entry name" value="ATP_grasp_subdomain_1"/>
</dbReference>
<protein>
    <submittedName>
        <fullName evidence="8">Protein containing Carbamoyl phosphate synthase, large subunit</fullName>
        <ecNumber evidence="8">6.3.4.6</ecNumber>
    </submittedName>
</protein>
<dbReference type="Pfam" id="PF25596">
    <property type="entry name" value="CPSase_L_D1"/>
    <property type="match status" value="1"/>
</dbReference>
<dbReference type="PROSITE" id="PS50975">
    <property type="entry name" value="ATP_GRASP"/>
    <property type="match status" value="1"/>
</dbReference>
<dbReference type="EC" id="6.3.4.6" evidence="8"/>
<dbReference type="GO" id="GO:0004087">
    <property type="term" value="F:carbamoyl-phosphate synthase (ammonia) activity"/>
    <property type="evidence" value="ECO:0007669"/>
    <property type="project" value="UniProtKB-EC"/>
</dbReference>
<dbReference type="GO" id="GO:0005737">
    <property type="term" value="C:cytoplasm"/>
    <property type="evidence" value="ECO:0007669"/>
    <property type="project" value="TreeGrafter"/>
</dbReference>
<keyword evidence="2" id="KW-0479">Metal-binding</keyword>
<dbReference type="Pfam" id="PF02786">
    <property type="entry name" value="CPSase_L_D2"/>
    <property type="match status" value="1"/>
</dbReference>
<dbReference type="InterPro" id="IPR005479">
    <property type="entry name" value="CPAse_ATP-bd"/>
</dbReference>
<reference evidence="8" key="1">
    <citation type="journal article" date="2013" name="Environ. Microbiol.">
        <title>Microbiota from the distal guts of lean and obese adolescents exhibit partial functional redundancy besides clear differences in community structure.</title>
        <authorList>
            <person name="Ferrer M."/>
            <person name="Ruiz A."/>
            <person name="Lanza F."/>
            <person name="Haange S.B."/>
            <person name="Oberbach A."/>
            <person name="Till H."/>
            <person name="Bargiela R."/>
            <person name="Campoy C."/>
            <person name="Segura M.T."/>
            <person name="Richter M."/>
            <person name="von Bergen M."/>
            <person name="Seifert J."/>
            <person name="Suarez A."/>
        </authorList>
    </citation>
    <scope>NUCLEOTIDE SEQUENCE</scope>
</reference>
<dbReference type="InterPro" id="IPR016185">
    <property type="entry name" value="PreATP-grasp_dom_sf"/>
</dbReference>
<gene>
    <name evidence="8" type="ORF">LEA_17902</name>
</gene>
<dbReference type="FunFam" id="3.40.50.20:FF:000001">
    <property type="entry name" value="Carbamoyl-phosphate synthase large chain"/>
    <property type="match status" value="1"/>
</dbReference>
<dbReference type="AlphaFoldDB" id="K1ST15"/>
<dbReference type="PANTHER" id="PTHR11405:SF53">
    <property type="entry name" value="CARBAMOYL-PHOSPHATE SYNTHASE [AMMONIA], MITOCHONDRIAL"/>
    <property type="match status" value="1"/>
</dbReference>
<evidence type="ECO:0000256" key="3">
    <source>
        <dbReference type="ARBA" id="ARBA00022737"/>
    </source>
</evidence>
<dbReference type="Gene3D" id="3.40.50.20">
    <property type="match status" value="1"/>
</dbReference>
<evidence type="ECO:0000313" key="8">
    <source>
        <dbReference type="EMBL" id="EKC50401.1"/>
    </source>
</evidence>
<evidence type="ECO:0000259" key="7">
    <source>
        <dbReference type="PROSITE" id="PS50975"/>
    </source>
</evidence>
<dbReference type="SUPFAM" id="SSF52440">
    <property type="entry name" value="PreATP-grasp domain"/>
    <property type="match status" value="1"/>
</dbReference>
<dbReference type="Gene3D" id="3.30.470.20">
    <property type="entry name" value="ATP-grasp fold, B domain"/>
    <property type="match status" value="1"/>
</dbReference>
<feature type="non-terminal residue" evidence="8">
    <location>
        <position position="1"/>
    </location>
</feature>